<dbReference type="PANTHER" id="PTHR46743:SF2">
    <property type="entry name" value="TEICHOIC ACIDS EXPORT ATP-BINDING PROTEIN TAGH"/>
    <property type="match status" value="1"/>
</dbReference>
<sequence>MSSESHSSSHLAGECVIRVAHVGKSYRMYRKPSERLLHAIFGGKDGGVSEFWALHDVSLDVRRGETFGIIGRNGSGKSTLLQIIAGTLQQTRGEVAVKGRVAALLELGSGFNPDFTGRENVYLNATILGLARREIDERLDSILAFAGIGEFIDQPVRSYSSGMSVRLAFAVIAHVDADVLIVDEALSVGDVFFAQKCMRFLREFKKEGTLLFVSHDAAAVTNLCDRALWLDSGVMKMQGGAKEVVEAYLAQQHATDRRDVTGVEVHVAEGRDGKEANGPDFRASAQQELGHAGRMSVFEFDPEQAGLEFGSGMAKIVDVGLYDDSGNRLSLTEGGEIVRLRISARMDHDIDRLIFGFYVKDRLGQRLFGDNTYLSTTGSAIAGDVIQAEFRFRMPRMPMGSYLVDVAIASGTQEDHTQHHWVHDAIEIRALDQTMRYGLMGIPMLGISMTRAGGQ</sequence>
<accession>A0A7G9TGB2</accession>
<feature type="domain" description="ABC transporter" evidence="5">
    <location>
        <begin position="17"/>
        <end position="257"/>
    </location>
</feature>
<evidence type="ECO:0000256" key="1">
    <source>
        <dbReference type="ARBA" id="ARBA00005417"/>
    </source>
</evidence>
<dbReference type="GO" id="GO:0140359">
    <property type="term" value="F:ABC-type transporter activity"/>
    <property type="evidence" value="ECO:0007669"/>
    <property type="project" value="InterPro"/>
</dbReference>
<dbReference type="InterPro" id="IPR015860">
    <property type="entry name" value="ABC_transpr_TagH-like"/>
</dbReference>
<proteinExistence type="inferred from homology"/>
<dbReference type="InterPro" id="IPR003593">
    <property type="entry name" value="AAA+_ATPase"/>
</dbReference>
<dbReference type="Proteomes" id="UP000515838">
    <property type="component" value="Chromosome"/>
</dbReference>
<dbReference type="SUPFAM" id="SSF52540">
    <property type="entry name" value="P-loop containing nucleoside triphosphate hydrolases"/>
    <property type="match status" value="1"/>
</dbReference>
<dbReference type="GO" id="GO:0016887">
    <property type="term" value="F:ATP hydrolysis activity"/>
    <property type="evidence" value="ECO:0007669"/>
    <property type="project" value="InterPro"/>
</dbReference>
<protein>
    <submittedName>
        <fullName evidence="6">ABC transporter ATP-binding protein</fullName>
    </submittedName>
</protein>
<evidence type="ECO:0000313" key="7">
    <source>
        <dbReference type="Proteomes" id="UP000515838"/>
    </source>
</evidence>
<dbReference type="InterPro" id="IPR003439">
    <property type="entry name" value="ABC_transporter-like_ATP-bd"/>
</dbReference>
<dbReference type="CDD" id="cd10147">
    <property type="entry name" value="Wzt_C-like"/>
    <property type="match status" value="1"/>
</dbReference>
<dbReference type="EMBL" id="CP060731">
    <property type="protein sequence ID" value="QNN79137.1"/>
    <property type="molecule type" value="Genomic_DNA"/>
</dbReference>
<dbReference type="PROSITE" id="PS50893">
    <property type="entry name" value="ABC_TRANSPORTER_2"/>
    <property type="match status" value="1"/>
</dbReference>
<gene>
    <name evidence="6" type="ORF">IAE60_06925</name>
</gene>
<dbReference type="PANTHER" id="PTHR46743">
    <property type="entry name" value="TEICHOIC ACIDS EXPORT ATP-BINDING PROTEIN TAGH"/>
    <property type="match status" value="1"/>
</dbReference>
<evidence type="ECO:0000256" key="4">
    <source>
        <dbReference type="ARBA" id="ARBA00022840"/>
    </source>
</evidence>
<evidence type="ECO:0000259" key="5">
    <source>
        <dbReference type="PROSITE" id="PS50893"/>
    </source>
</evidence>
<dbReference type="Gene3D" id="2.70.50.60">
    <property type="entry name" value="abc- transporter (atp binding component) like domain"/>
    <property type="match status" value="1"/>
</dbReference>
<comment type="similarity">
    <text evidence="1">Belongs to the ABC transporter superfamily.</text>
</comment>
<dbReference type="GO" id="GO:0016020">
    <property type="term" value="C:membrane"/>
    <property type="evidence" value="ECO:0007669"/>
    <property type="project" value="InterPro"/>
</dbReference>
<dbReference type="PROSITE" id="PS00211">
    <property type="entry name" value="ABC_TRANSPORTER_1"/>
    <property type="match status" value="1"/>
</dbReference>
<name>A0A7G9TGB2_PSEMX</name>
<evidence type="ECO:0000313" key="6">
    <source>
        <dbReference type="EMBL" id="QNN79137.1"/>
    </source>
</evidence>
<dbReference type="SMART" id="SM00382">
    <property type="entry name" value="AAA"/>
    <property type="match status" value="1"/>
</dbReference>
<dbReference type="InterPro" id="IPR029439">
    <property type="entry name" value="Wzt_C"/>
</dbReference>
<dbReference type="GO" id="GO:0005524">
    <property type="term" value="F:ATP binding"/>
    <property type="evidence" value="ECO:0007669"/>
    <property type="project" value="UniProtKB-KW"/>
</dbReference>
<organism evidence="6 7">
    <name type="scientific">Pseudoxanthomonas mexicana</name>
    <dbReference type="NCBI Taxonomy" id="128785"/>
    <lineage>
        <taxon>Bacteria</taxon>
        <taxon>Pseudomonadati</taxon>
        <taxon>Pseudomonadota</taxon>
        <taxon>Gammaproteobacteria</taxon>
        <taxon>Lysobacterales</taxon>
        <taxon>Lysobacteraceae</taxon>
        <taxon>Pseudoxanthomonas</taxon>
    </lineage>
</organism>
<dbReference type="Gene3D" id="3.40.50.300">
    <property type="entry name" value="P-loop containing nucleotide triphosphate hydrolases"/>
    <property type="match status" value="1"/>
</dbReference>
<dbReference type="RefSeq" id="WP_187574323.1">
    <property type="nucleotide sequence ID" value="NZ_CP060731.1"/>
</dbReference>
<keyword evidence="2" id="KW-0813">Transport</keyword>
<dbReference type="CDD" id="cd03220">
    <property type="entry name" value="ABC_KpsT_Wzt"/>
    <property type="match status" value="1"/>
</dbReference>
<keyword evidence="3" id="KW-0547">Nucleotide-binding</keyword>
<dbReference type="Pfam" id="PF00005">
    <property type="entry name" value="ABC_tran"/>
    <property type="match status" value="1"/>
</dbReference>
<dbReference type="AlphaFoldDB" id="A0A7G9TGB2"/>
<keyword evidence="4 6" id="KW-0067">ATP-binding</keyword>
<dbReference type="InterPro" id="IPR050683">
    <property type="entry name" value="Bact_Polysacc_Export_ATP-bd"/>
</dbReference>
<evidence type="ECO:0000256" key="2">
    <source>
        <dbReference type="ARBA" id="ARBA00022448"/>
    </source>
</evidence>
<reference evidence="6 7" key="1">
    <citation type="submission" date="2020-08" db="EMBL/GenBank/DDBJ databases">
        <title>Streptomycin Non-resistant strain, P. mexicana.</title>
        <authorList>
            <person name="Ganesh-Kumar S."/>
            <person name="Zhe T."/>
            <person name="Yu Z."/>
            <person name="Min Y."/>
        </authorList>
    </citation>
    <scope>NUCLEOTIDE SEQUENCE [LARGE SCALE GENOMIC DNA]</scope>
    <source>
        <strain evidence="6 7">GTZY2</strain>
    </source>
</reference>
<evidence type="ECO:0000256" key="3">
    <source>
        <dbReference type="ARBA" id="ARBA00022741"/>
    </source>
</evidence>
<dbReference type="Pfam" id="PF14524">
    <property type="entry name" value="Wzt_C"/>
    <property type="match status" value="1"/>
</dbReference>
<dbReference type="GeneID" id="81470693"/>
<dbReference type="InterPro" id="IPR027417">
    <property type="entry name" value="P-loop_NTPase"/>
</dbReference>
<dbReference type="InterPro" id="IPR017871">
    <property type="entry name" value="ABC_transporter-like_CS"/>
</dbReference>